<accession>B1M578</accession>
<protein>
    <recommendedName>
        <fullName evidence="3">Restriction endonuclease type IV Mrr domain-containing protein</fullName>
    </recommendedName>
</protein>
<organism evidence="1 2">
    <name type="scientific">Methylobacterium radiotolerans (strain ATCC 27329 / DSM 1819 / JCM 2831 / NBRC 15690 / NCIMB 10815 / 0-1)</name>
    <dbReference type="NCBI Taxonomy" id="426355"/>
    <lineage>
        <taxon>Bacteria</taxon>
        <taxon>Pseudomonadati</taxon>
        <taxon>Pseudomonadota</taxon>
        <taxon>Alphaproteobacteria</taxon>
        <taxon>Hyphomicrobiales</taxon>
        <taxon>Methylobacteriaceae</taxon>
        <taxon>Methylobacterium</taxon>
    </lineage>
</organism>
<sequence>MLRRLKAAAWRLEYQYRNSFVLLRARTRVGVCLQSADRDVAYLPISGDAAAAERAGSAEACVMTTGRFSVAARALAEEQTVLALHCLQMDLLPPRDRSMVVPRSVRGNGLRCAA</sequence>
<proteinExistence type="predicted"/>
<dbReference type="HOGENOM" id="CLU_2118192_0_0_5"/>
<dbReference type="RefSeq" id="WP_012317042.1">
    <property type="nucleotide sequence ID" value="NC_010505.1"/>
</dbReference>
<evidence type="ECO:0000313" key="1">
    <source>
        <dbReference type="EMBL" id="ACB22041.1"/>
    </source>
</evidence>
<dbReference type="Proteomes" id="UP000006589">
    <property type="component" value="Chromosome"/>
</dbReference>
<evidence type="ECO:0008006" key="3">
    <source>
        <dbReference type="Google" id="ProtNLM"/>
    </source>
</evidence>
<name>B1M578_METRJ</name>
<dbReference type="GeneID" id="25390613"/>
<dbReference type="EMBL" id="CP001001">
    <property type="protein sequence ID" value="ACB22041.1"/>
    <property type="molecule type" value="Genomic_DNA"/>
</dbReference>
<dbReference type="AlphaFoldDB" id="B1M578"/>
<evidence type="ECO:0000313" key="2">
    <source>
        <dbReference type="Proteomes" id="UP000006589"/>
    </source>
</evidence>
<dbReference type="KEGG" id="mrd:Mrad2831_0014"/>
<gene>
    <name evidence="1" type="ordered locus">Mrad2831_0014</name>
</gene>
<reference evidence="1 2" key="1">
    <citation type="submission" date="2008-03" db="EMBL/GenBank/DDBJ databases">
        <title>Complete sequence of chromosome of Methylobacterium radiotolerans JCM 2831.</title>
        <authorList>
            <consortium name="US DOE Joint Genome Institute"/>
            <person name="Copeland A."/>
            <person name="Lucas S."/>
            <person name="Lapidus A."/>
            <person name="Glavina del Rio T."/>
            <person name="Dalin E."/>
            <person name="Tice H."/>
            <person name="Bruce D."/>
            <person name="Goodwin L."/>
            <person name="Pitluck S."/>
            <person name="Kiss H."/>
            <person name="Brettin T."/>
            <person name="Detter J.C."/>
            <person name="Han C."/>
            <person name="Kuske C.R."/>
            <person name="Schmutz J."/>
            <person name="Larimer F."/>
            <person name="Land M."/>
            <person name="Hauser L."/>
            <person name="Kyrpides N."/>
            <person name="Mikhailova N."/>
            <person name="Marx C.J."/>
            <person name="Richardson P."/>
        </authorList>
    </citation>
    <scope>NUCLEOTIDE SEQUENCE [LARGE SCALE GENOMIC DNA]</scope>
    <source>
        <strain evidence="2">ATCC 27329 / DSM 1819 / JCM 2831 / NBRC 15690 / NCIMB 10815 / 0-1</strain>
    </source>
</reference>